<name>A0A9P4JII9_9PLEO</name>
<accession>A0A9P4JII9</accession>
<dbReference type="Gene3D" id="3.20.20.80">
    <property type="entry name" value="Glycosidases"/>
    <property type="match status" value="1"/>
</dbReference>
<protein>
    <recommendedName>
        <fullName evidence="2">Beta-glucuronidase C-terminal domain-containing protein</fullName>
    </recommendedName>
</protein>
<gene>
    <name evidence="3" type="ORF">GQ43DRAFT_441953</name>
</gene>
<dbReference type="InterPro" id="IPR017853">
    <property type="entry name" value="GH"/>
</dbReference>
<dbReference type="InterPro" id="IPR052974">
    <property type="entry name" value="GH79_Enzymes"/>
</dbReference>
<evidence type="ECO:0000313" key="3">
    <source>
        <dbReference type="EMBL" id="KAF2200027.1"/>
    </source>
</evidence>
<dbReference type="AlphaFoldDB" id="A0A9P4JII9"/>
<keyword evidence="1" id="KW-0732">Signal</keyword>
<dbReference type="OrthoDB" id="2831684at2759"/>
<dbReference type="Proteomes" id="UP000799536">
    <property type="component" value="Unassembled WGS sequence"/>
</dbReference>
<feature type="signal peptide" evidence="1">
    <location>
        <begin position="1"/>
        <end position="20"/>
    </location>
</feature>
<keyword evidence="4" id="KW-1185">Reference proteome</keyword>
<evidence type="ECO:0000313" key="4">
    <source>
        <dbReference type="Proteomes" id="UP000799536"/>
    </source>
</evidence>
<proteinExistence type="predicted"/>
<feature type="domain" description="Beta-glucuronidase C-terminal" evidence="2">
    <location>
        <begin position="434"/>
        <end position="551"/>
    </location>
</feature>
<reference evidence="3" key="1">
    <citation type="journal article" date="2020" name="Stud. Mycol.">
        <title>101 Dothideomycetes genomes: a test case for predicting lifestyles and emergence of pathogens.</title>
        <authorList>
            <person name="Haridas S."/>
            <person name="Albert R."/>
            <person name="Binder M."/>
            <person name="Bloem J."/>
            <person name="Labutti K."/>
            <person name="Salamov A."/>
            <person name="Andreopoulos B."/>
            <person name="Baker S."/>
            <person name="Barry K."/>
            <person name="Bills G."/>
            <person name="Bluhm B."/>
            <person name="Cannon C."/>
            <person name="Castanera R."/>
            <person name="Culley D."/>
            <person name="Daum C."/>
            <person name="Ezra D."/>
            <person name="Gonzalez J."/>
            <person name="Henrissat B."/>
            <person name="Kuo A."/>
            <person name="Liang C."/>
            <person name="Lipzen A."/>
            <person name="Lutzoni F."/>
            <person name="Magnuson J."/>
            <person name="Mondo S."/>
            <person name="Nolan M."/>
            <person name="Ohm R."/>
            <person name="Pangilinan J."/>
            <person name="Park H.-J."/>
            <person name="Ramirez L."/>
            <person name="Alfaro M."/>
            <person name="Sun H."/>
            <person name="Tritt A."/>
            <person name="Yoshinaga Y."/>
            <person name="Zwiers L.-H."/>
            <person name="Turgeon B."/>
            <person name="Goodwin S."/>
            <person name="Spatafora J."/>
            <person name="Crous P."/>
            <person name="Grigoriev I."/>
        </authorList>
    </citation>
    <scope>NUCLEOTIDE SEQUENCE</scope>
    <source>
        <strain evidence="3">ATCC 74209</strain>
    </source>
</reference>
<comment type="caution">
    <text evidence="3">The sequence shown here is derived from an EMBL/GenBank/DDBJ whole genome shotgun (WGS) entry which is preliminary data.</text>
</comment>
<organism evidence="3 4">
    <name type="scientific">Delitschia confertaspora ATCC 74209</name>
    <dbReference type="NCBI Taxonomy" id="1513339"/>
    <lineage>
        <taxon>Eukaryota</taxon>
        <taxon>Fungi</taxon>
        <taxon>Dikarya</taxon>
        <taxon>Ascomycota</taxon>
        <taxon>Pezizomycotina</taxon>
        <taxon>Dothideomycetes</taxon>
        <taxon>Pleosporomycetidae</taxon>
        <taxon>Pleosporales</taxon>
        <taxon>Delitschiaceae</taxon>
        <taxon>Delitschia</taxon>
    </lineage>
</organism>
<evidence type="ECO:0000259" key="2">
    <source>
        <dbReference type="Pfam" id="PF16862"/>
    </source>
</evidence>
<sequence>MAPLQALLLSTATVFSVVSAQPRFDFVRNNQVENSLRARAPNSSAIPIKATPAGAAGPVLDSFVTFSIELAFFPDFAGNKSHPNTFSDNLLNNLKDLQGTKPYIRVGGNTQDYALYDANLTTATRGVYIPSISLDYPRQLWIGPSFFESYNTWPGTKFIHGFNLAINGSTAITSTESIVPLACKALSNDNFLYWEMGNEPDLFKTSAQGIMRPKSWNEKDFAREWTGWVERVKKVVWEKCGEEWQDEEKFKWIAPSFAGTTNSLDAVKSWQAGLNKSKDIALFSSHNYIGGATQPGVTLANTLLNHTKTMLSVRDHTKEQKALKSVGMNLPYILGETNSLYNQGKPGLSNSFGAALWGLDFNLYCAATDIKRVHMHMGSNFRYASWQPVETNRTTMGTKAPYYGNIAVAASLGGSAEGDVRVQHVSLEKVTEAAYAVYKGEVLRRVVVVNMVQYNTSSTNPSTSTSTTATRGEETYTFSLPPSCAGRGVVQRLMANGSDAVTGITFNGYSYNYELDNGKPVLLGNVTRDEAVPVKRDGELEVRVPWSSAAVVQLEC</sequence>
<dbReference type="PANTHER" id="PTHR36183">
    <property type="entry name" value="BETA-GLUCURONIDASE"/>
    <property type="match status" value="1"/>
</dbReference>
<dbReference type="Pfam" id="PF16862">
    <property type="entry name" value="Glyco_hydro_79C"/>
    <property type="match status" value="1"/>
</dbReference>
<evidence type="ECO:0000256" key="1">
    <source>
        <dbReference type="SAM" id="SignalP"/>
    </source>
</evidence>
<dbReference type="InterPro" id="IPR031728">
    <property type="entry name" value="GlcAase_C"/>
</dbReference>
<dbReference type="SUPFAM" id="SSF51445">
    <property type="entry name" value="(Trans)glycosidases"/>
    <property type="match status" value="1"/>
</dbReference>
<feature type="chain" id="PRO_5040140179" description="Beta-glucuronidase C-terminal domain-containing protein" evidence="1">
    <location>
        <begin position="21"/>
        <end position="556"/>
    </location>
</feature>
<dbReference type="PANTHER" id="PTHR36183:SF2">
    <property type="entry name" value="BETA-GLUCURONIDASE C-TERMINAL DOMAIN-CONTAINING PROTEIN"/>
    <property type="match status" value="1"/>
</dbReference>
<dbReference type="EMBL" id="ML994043">
    <property type="protein sequence ID" value="KAF2200027.1"/>
    <property type="molecule type" value="Genomic_DNA"/>
</dbReference>